<evidence type="ECO:0000313" key="2">
    <source>
        <dbReference type="Proteomes" id="UP000593560"/>
    </source>
</evidence>
<accession>A0A7J9I7G5</accession>
<proteinExistence type="predicted"/>
<organism evidence="1 2">
    <name type="scientific">Gossypium harknessii</name>
    <dbReference type="NCBI Taxonomy" id="34285"/>
    <lineage>
        <taxon>Eukaryota</taxon>
        <taxon>Viridiplantae</taxon>
        <taxon>Streptophyta</taxon>
        <taxon>Embryophyta</taxon>
        <taxon>Tracheophyta</taxon>
        <taxon>Spermatophyta</taxon>
        <taxon>Magnoliopsida</taxon>
        <taxon>eudicotyledons</taxon>
        <taxon>Gunneridae</taxon>
        <taxon>Pentapetalae</taxon>
        <taxon>rosids</taxon>
        <taxon>malvids</taxon>
        <taxon>Malvales</taxon>
        <taxon>Malvaceae</taxon>
        <taxon>Malvoideae</taxon>
        <taxon>Gossypium</taxon>
    </lineage>
</organism>
<protein>
    <submittedName>
        <fullName evidence="1">Uncharacterized protein</fullName>
    </submittedName>
</protein>
<name>A0A7J9I7G5_9ROSI</name>
<comment type="caution">
    <text evidence="1">The sequence shown here is derived from an EMBL/GenBank/DDBJ whole genome shotgun (WGS) entry which is preliminary data.</text>
</comment>
<gene>
    <name evidence="1" type="ORF">Gohar_022358</name>
</gene>
<dbReference type="EMBL" id="JABFAD010126909">
    <property type="protein sequence ID" value="MBA0817858.1"/>
    <property type="molecule type" value="Genomic_DNA"/>
</dbReference>
<dbReference type="Proteomes" id="UP000593560">
    <property type="component" value="Unassembled WGS sequence"/>
</dbReference>
<dbReference type="AlphaFoldDB" id="A0A7J9I7G5"/>
<dbReference type="OrthoDB" id="10344570at2759"/>
<reference evidence="1 2" key="1">
    <citation type="journal article" date="2019" name="Genome Biol. Evol.">
        <title>Insights into the evolution of the New World diploid cottons (Gossypium, subgenus Houzingenia) based on genome sequencing.</title>
        <authorList>
            <person name="Grover C.E."/>
            <person name="Arick M.A. 2nd"/>
            <person name="Thrash A."/>
            <person name="Conover J.L."/>
            <person name="Sanders W.S."/>
            <person name="Peterson D.G."/>
            <person name="Frelichowski J.E."/>
            <person name="Scheffler J.A."/>
            <person name="Scheffler B.E."/>
            <person name="Wendel J.F."/>
        </authorList>
    </citation>
    <scope>NUCLEOTIDE SEQUENCE [LARGE SCALE GENOMIC DNA]</scope>
    <source>
        <strain evidence="1">0</strain>
        <tissue evidence="1">Leaf</tissue>
    </source>
</reference>
<sequence length="44" mass="5302">MGTTIPETFNQELVTPKAKMWMKFVYSRIWPITRCLRLVKFRPS</sequence>
<keyword evidence="2" id="KW-1185">Reference proteome</keyword>
<evidence type="ECO:0000313" key="1">
    <source>
        <dbReference type="EMBL" id="MBA0817858.1"/>
    </source>
</evidence>